<keyword evidence="3 8" id="KW-0812">Transmembrane</keyword>
<keyword evidence="7 8" id="KW-0472">Membrane</keyword>
<evidence type="ECO:0000256" key="3">
    <source>
        <dbReference type="ARBA" id="ARBA00022692"/>
    </source>
</evidence>
<dbReference type="SMART" id="SM00173">
    <property type="entry name" value="RAS"/>
    <property type="match status" value="1"/>
</dbReference>
<dbReference type="EMBL" id="GG675796">
    <property type="protein sequence ID" value="EER12927.1"/>
    <property type="molecule type" value="Genomic_DNA"/>
</dbReference>
<dbReference type="Pfam" id="PF00071">
    <property type="entry name" value="Ras"/>
    <property type="match status" value="1"/>
</dbReference>
<dbReference type="SMART" id="SM00174">
    <property type="entry name" value="RHO"/>
    <property type="match status" value="1"/>
</dbReference>
<evidence type="ECO:0000313" key="11">
    <source>
        <dbReference type="Proteomes" id="UP000007800"/>
    </source>
</evidence>
<comment type="domain">
    <text evidence="8">The DHHC domain is required for palmitoyltransferase activity.</text>
</comment>
<dbReference type="InParanoid" id="C5KRF4"/>
<dbReference type="InterPro" id="IPR001806">
    <property type="entry name" value="Small_GTPase"/>
</dbReference>
<dbReference type="Gene3D" id="3.40.50.300">
    <property type="entry name" value="P-loop containing nucleotide triphosphate hydrolases"/>
    <property type="match status" value="1"/>
</dbReference>
<accession>C5KRF4</accession>
<dbReference type="PROSITE" id="PS51421">
    <property type="entry name" value="RAS"/>
    <property type="match status" value="1"/>
</dbReference>
<keyword evidence="8" id="KW-0808">Transferase</keyword>
<dbReference type="Pfam" id="PF01529">
    <property type="entry name" value="DHHC"/>
    <property type="match status" value="1"/>
</dbReference>
<dbReference type="InterPro" id="IPR050227">
    <property type="entry name" value="Rab"/>
</dbReference>
<feature type="domain" description="Palmitoyltransferase DHHC" evidence="9">
    <location>
        <begin position="123"/>
        <end position="259"/>
    </location>
</feature>
<evidence type="ECO:0000256" key="2">
    <source>
        <dbReference type="ARBA" id="ARBA00004308"/>
    </source>
</evidence>
<keyword evidence="11" id="KW-1185">Reference proteome</keyword>
<dbReference type="Proteomes" id="UP000007800">
    <property type="component" value="Unassembled WGS sequence"/>
</dbReference>
<feature type="transmembrane region" description="Helical" evidence="8">
    <location>
        <begin position="167"/>
        <end position="190"/>
    </location>
</feature>
<comment type="similarity">
    <text evidence="8">Belongs to the DHHC palmitoyltransferase family.</text>
</comment>
<dbReference type="PANTHER" id="PTHR47977">
    <property type="entry name" value="RAS-RELATED PROTEIN RAB"/>
    <property type="match status" value="1"/>
</dbReference>
<dbReference type="InterPro" id="IPR005225">
    <property type="entry name" value="Small_GTP-bd"/>
</dbReference>
<dbReference type="GeneID" id="9056040"/>
<evidence type="ECO:0000256" key="5">
    <source>
        <dbReference type="ARBA" id="ARBA00022989"/>
    </source>
</evidence>
<dbReference type="InterPro" id="IPR027417">
    <property type="entry name" value="P-loop_NTPase"/>
</dbReference>
<dbReference type="GO" id="GO:0003924">
    <property type="term" value="F:GTPase activity"/>
    <property type="evidence" value="ECO:0007669"/>
    <property type="project" value="InterPro"/>
</dbReference>
<keyword evidence="5 8" id="KW-1133">Transmembrane helix</keyword>
<evidence type="ECO:0000256" key="7">
    <source>
        <dbReference type="ARBA" id="ARBA00023136"/>
    </source>
</evidence>
<dbReference type="SMART" id="SM00175">
    <property type="entry name" value="RAB"/>
    <property type="match status" value="1"/>
</dbReference>
<dbReference type="EC" id="2.3.1.225" evidence="8"/>
<comment type="catalytic activity">
    <reaction evidence="8">
        <text>L-cysteinyl-[protein] + hexadecanoyl-CoA = S-hexadecanoyl-L-cysteinyl-[protein] + CoA</text>
        <dbReference type="Rhea" id="RHEA:36683"/>
        <dbReference type="Rhea" id="RHEA-COMP:10131"/>
        <dbReference type="Rhea" id="RHEA-COMP:11032"/>
        <dbReference type="ChEBI" id="CHEBI:29950"/>
        <dbReference type="ChEBI" id="CHEBI:57287"/>
        <dbReference type="ChEBI" id="CHEBI:57379"/>
        <dbReference type="ChEBI" id="CHEBI:74151"/>
        <dbReference type="EC" id="2.3.1.225"/>
    </reaction>
</comment>
<evidence type="ECO:0000256" key="4">
    <source>
        <dbReference type="ARBA" id="ARBA00022741"/>
    </source>
</evidence>
<organism evidence="11">
    <name type="scientific">Perkinsus marinus (strain ATCC 50983 / TXsc)</name>
    <dbReference type="NCBI Taxonomy" id="423536"/>
    <lineage>
        <taxon>Eukaryota</taxon>
        <taxon>Sar</taxon>
        <taxon>Alveolata</taxon>
        <taxon>Perkinsozoa</taxon>
        <taxon>Perkinsea</taxon>
        <taxon>Perkinsida</taxon>
        <taxon>Perkinsidae</taxon>
        <taxon>Perkinsus</taxon>
    </lineage>
</organism>
<evidence type="ECO:0000256" key="1">
    <source>
        <dbReference type="ARBA" id="ARBA00004141"/>
    </source>
</evidence>
<evidence type="ECO:0000256" key="6">
    <source>
        <dbReference type="ARBA" id="ARBA00023134"/>
    </source>
</evidence>
<dbReference type="GO" id="GO:0012505">
    <property type="term" value="C:endomembrane system"/>
    <property type="evidence" value="ECO:0007669"/>
    <property type="project" value="UniProtKB-SubCell"/>
</dbReference>
<dbReference type="SUPFAM" id="SSF52540">
    <property type="entry name" value="P-loop containing nucleoside triphosphate hydrolases"/>
    <property type="match status" value="1"/>
</dbReference>
<keyword evidence="8" id="KW-0012">Acyltransferase</keyword>
<gene>
    <name evidence="10" type="ORF">Pmar_PMAR000662</name>
</gene>
<dbReference type="OrthoDB" id="9989112at2759"/>
<dbReference type="NCBIfam" id="TIGR00231">
    <property type="entry name" value="small_GTP"/>
    <property type="match status" value="1"/>
</dbReference>
<dbReference type="GO" id="GO:0005525">
    <property type="term" value="F:GTP binding"/>
    <property type="evidence" value="ECO:0007669"/>
    <property type="project" value="UniProtKB-KW"/>
</dbReference>
<dbReference type="PROSITE" id="PS51420">
    <property type="entry name" value="RHO"/>
    <property type="match status" value="1"/>
</dbReference>
<dbReference type="FunFam" id="3.40.50.300:FF:000586">
    <property type="entry name" value="Rab family GTPase"/>
    <property type="match status" value="1"/>
</dbReference>
<dbReference type="AlphaFoldDB" id="C5KRF4"/>
<dbReference type="PROSITE" id="PS50216">
    <property type="entry name" value="DHHC"/>
    <property type="match status" value="1"/>
</dbReference>
<name>C5KRF4_PERM5</name>
<keyword evidence="6" id="KW-0342">GTP-binding</keyword>
<sequence>MTSLSPDGRSPGTLDLAMVARELRAARDEPPSSRNFPKEWYGIFVRKNGFTKPLSKLQLLSWITFTVDVVLGAIIAVPILLSESRWFGWLISTLWLISTILLIGSTYTATHCDPGRKSRPLESTRFCLFCKRNVSADAKHCRQCNKCIDDFDHHCEWLNNCIGRENYTAFILAATSAFIFTTLLVAFSGLEISRYIGDGSEATVYRWKRVYNRADDETVVGLSLTLLLVNLPLTLCTLQLLAFHAFLAYKGLTTYEYIVYKLNGEEAERSRPPQGRKVWNRFKSLPTIMDWFVFIGRSKRSSGEAREGSPPLQVDIEILIGDSGVGKSCLLLRFADDSFTESYITTIGVDFRFRTIPVSDKTVKLQIWDTAGQERFRTITSAYYRGADGIMMVYDCTHRESFENIDNWLSEVNRYANDSTVKILIGNKSDLKEDQQVTPEEGEQKAKALGFSGFILTSAKDSSNVEKAFSMVSQSLIDTRAAAAAGQDGNRQQSGGIMQLRNAGSSVSGYYPSNCCGQ</sequence>
<dbReference type="GO" id="GO:0016020">
    <property type="term" value="C:membrane"/>
    <property type="evidence" value="ECO:0007669"/>
    <property type="project" value="UniProtKB-SubCell"/>
</dbReference>
<evidence type="ECO:0000256" key="8">
    <source>
        <dbReference type="RuleBase" id="RU079119"/>
    </source>
</evidence>
<keyword evidence="4" id="KW-0547">Nucleotide-binding</keyword>
<dbReference type="PRINTS" id="PR00449">
    <property type="entry name" value="RASTRNSFRMNG"/>
</dbReference>
<dbReference type="PROSITE" id="PS51419">
    <property type="entry name" value="RAB"/>
    <property type="match status" value="1"/>
</dbReference>
<evidence type="ECO:0000313" key="10">
    <source>
        <dbReference type="EMBL" id="EER12927.1"/>
    </source>
</evidence>
<dbReference type="RefSeq" id="XP_002781132.1">
    <property type="nucleotide sequence ID" value="XM_002781086.1"/>
</dbReference>
<dbReference type="GO" id="GO:0019706">
    <property type="term" value="F:protein-cysteine S-palmitoyltransferase activity"/>
    <property type="evidence" value="ECO:0007669"/>
    <property type="project" value="UniProtKB-EC"/>
</dbReference>
<feature type="transmembrane region" description="Helical" evidence="8">
    <location>
        <begin position="59"/>
        <end position="80"/>
    </location>
</feature>
<protein>
    <recommendedName>
        <fullName evidence="8">Palmitoyltransferase</fullName>
        <ecNumber evidence="8">2.3.1.225</ecNumber>
    </recommendedName>
</protein>
<reference evidence="10 11" key="1">
    <citation type="submission" date="2008-07" db="EMBL/GenBank/DDBJ databases">
        <authorList>
            <person name="El-Sayed N."/>
            <person name="Caler E."/>
            <person name="Inman J."/>
            <person name="Amedeo P."/>
            <person name="Hass B."/>
            <person name="Wortman J."/>
        </authorList>
    </citation>
    <scope>NUCLEOTIDE SEQUENCE [LARGE SCALE GENOMIC DNA]</scope>
    <source>
        <strain evidence="11">ATCC 50983 / TXsc</strain>
    </source>
</reference>
<feature type="transmembrane region" description="Helical" evidence="8">
    <location>
        <begin position="219"/>
        <end position="243"/>
    </location>
</feature>
<feature type="transmembrane region" description="Helical" evidence="8">
    <location>
        <begin position="86"/>
        <end position="109"/>
    </location>
</feature>
<dbReference type="SMART" id="SM00176">
    <property type="entry name" value="RAN"/>
    <property type="match status" value="1"/>
</dbReference>
<proteinExistence type="inferred from homology"/>
<comment type="subcellular location">
    <subcellularLocation>
        <location evidence="2">Endomembrane system</location>
    </subcellularLocation>
    <subcellularLocation>
        <location evidence="1">Membrane</location>
        <topology evidence="1">Multi-pass membrane protein</topology>
    </subcellularLocation>
</comment>
<evidence type="ECO:0000259" key="9">
    <source>
        <dbReference type="Pfam" id="PF01529"/>
    </source>
</evidence>
<dbReference type="InterPro" id="IPR001594">
    <property type="entry name" value="Palmitoyltrfase_DHHC"/>
</dbReference>